<dbReference type="InterPro" id="IPR004035">
    <property type="entry name" value="Endouclease-III_FeS-bd_BS"/>
</dbReference>
<evidence type="ECO:0000256" key="10">
    <source>
        <dbReference type="ARBA" id="ARBA00023204"/>
    </source>
</evidence>
<feature type="compositionally biased region" description="Basic and acidic residues" evidence="15">
    <location>
        <begin position="57"/>
        <end position="69"/>
    </location>
</feature>
<comment type="function">
    <text evidence="14">Bifunctional DNA N-glycosylase with associated apurinic/apyrimidinic (AP) lyase function that catalyzes the first step in base excision repair (BER), the primary repair pathway for the repair of oxidative DNA damage. The DNA N-glycosylase activity releases the damaged DNA base from DNA by cleaving the N-glycosidic bond, leaving an AP site. The AP lyase activity cleaves the phosphodiester bond 3' to the AP site by a beta-elimination. Primarily recognizes and repairs oxidative base damage of pyrimidines.</text>
</comment>
<dbReference type="GO" id="GO:0005739">
    <property type="term" value="C:mitochondrion"/>
    <property type="evidence" value="ECO:0007669"/>
    <property type="project" value="UniProtKB-SubCell"/>
</dbReference>
<evidence type="ECO:0000313" key="17">
    <source>
        <dbReference type="Proteomes" id="UP000829291"/>
    </source>
</evidence>
<sequence length="314" mass="35605">MNNKLKLANLASPRYTRSMKKKIGEIFNQTTNVSEYFPYNVKKSEPAKAGSKKRPPIKVEYENPPEAKPKKLPKTKRAEPPINDEWEPEHWKSILTNIYEMRKHGTAPVDEMGCHKCSDPNATASDARFQILIALMLSSQTKDQVTHAAMEKLKSHGCTPANIKLTDNEILGKLIYPVSFWKRKVEYIKKTTDILLAQYAGDIPKTIEDLCKLPGVGPKMGHLCMQIAWGEVSGIGVDTHVHRISNRLGWVRKPTKIPEETRVQLESWLPKDKWVEVNYILVGFGQETCLPLRPKCSECLNKNICPYAKKNGAK</sequence>
<evidence type="ECO:0000256" key="7">
    <source>
        <dbReference type="ARBA" id="ARBA00022946"/>
    </source>
</evidence>
<evidence type="ECO:0000313" key="18">
    <source>
        <dbReference type="RefSeq" id="XP_015509297.1"/>
    </source>
</evidence>
<dbReference type="InterPro" id="IPR004036">
    <property type="entry name" value="Endonuclease-III-like_CS2"/>
</dbReference>
<keyword evidence="7" id="KW-0809">Transit peptide</keyword>
<dbReference type="InterPro" id="IPR003651">
    <property type="entry name" value="Endonuclease3_FeS-loop_motif"/>
</dbReference>
<keyword evidence="8" id="KW-0408">Iron</keyword>
<dbReference type="FunFam" id="1.10.340.30:FF:000005">
    <property type="entry name" value="Endonuclease III-like protein 1"/>
    <property type="match status" value="1"/>
</dbReference>
<dbReference type="RefSeq" id="XP_015509297.1">
    <property type="nucleotide sequence ID" value="XM_015653811.2"/>
</dbReference>
<dbReference type="GO" id="GO:0005634">
    <property type="term" value="C:nucleus"/>
    <property type="evidence" value="ECO:0007669"/>
    <property type="project" value="UniProtKB-SubCell"/>
</dbReference>
<keyword evidence="17" id="KW-1185">Reference proteome</keyword>
<keyword evidence="12 14" id="KW-0326">Glycosidase</keyword>
<dbReference type="PROSITE" id="PS01155">
    <property type="entry name" value="ENDONUCLEASE_III_2"/>
    <property type="match status" value="1"/>
</dbReference>
<evidence type="ECO:0000256" key="8">
    <source>
        <dbReference type="ARBA" id="ARBA00023004"/>
    </source>
</evidence>
<dbReference type="GO" id="GO:0051539">
    <property type="term" value="F:4 iron, 4 sulfur cluster binding"/>
    <property type="evidence" value="ECO:0007669"/>
    <property type="project" value="UniProtKB-KW"/>
</dbReference>
<dbReference type="InterPro" id="IPR023170">
    <property type="entry name" value="HhH_base_excis_C"/>
</dbReference>
<keyword evidence="10 14" id="KW-0234">DNA repair</keyword>
<dbReference type="EC" id="3.2.2.-" evidence="14"/>
<evidence type="ECO:0000256" key="15">
    <source>
        <dbReference type="SAM" id="MobiDB-lite"/>
    </source>
</evidence>
<evidence type="ECO:0000256" key="12">
    <source>
        <dbReference type="ARBA" id="ARBA00023295"/>
    </source>
</evidence>
<keyword evidence="11 14" id="KW-0456">Lyase</keyword>
<dbReference type="InParanoid" id="A0A6J0B558"/>
<dbReference type="SMART" id="SM00478">
    <property type="entry name" value="ENDO3c"/>
    <property type="match status" value="1"/>
</dbReference>
<dbReference type="InterPro" id="IPR011257">
    <property type="entry name" value="DNA_glycosylase"/>
</dbReference>
<dbReference type="GO" id="GO:0006285">
    <property type="term" value="P:base-excision repair, AP site formation"/>
    <property type="evidence" value="ECO:0007669"/>
    <property type="project" value="UniProtKB-UniRule"/>
</dbReference>
<feature type="region of interest" description="Disordered" evidence="15">
    <location>
        <begin position="38"/>
        <end position="84"/>
    </location>
</feature>
<dbReference type="Pfam" id="PF00633">
    <property type="entry name" value="HHH"/>
    <property type="match status" value="1"/>
</dbReference>
<evidence type="ECO:0000256" key="6">
    <source>
        <dbReference type="ARBA" id="ARBA00022801"/>
    </source>
</evidence>
<dbReference type="GO" id="GO:0046872">
    <property type="term" value="F:metal ion binding"/>
    <property type="evidence" value="ECO:0007669"/>
    <property type="project" value="UniProtKB-KW"/>
</dbReference>
<dbReference type="InterPro" id="IPR003265">
    <property type="entry name" value="HhH-GPD_domain"/>
</dbReference>
<proteinExistence type="inferred from homology"/>
<gene>
    <name evidence="18" type="primary">LOC107216573</name>
    <name evidence="14" type="synonym">NTH1</name>
</gene>
<evidence type="ECO:0000259" key="16">
    <source>
        <dbReference type="SMART" id="SM00478"/>
    </source>
</evidence>
<dbReference type="Gene3D" id="1.10.1670.10">
    <property type="entry name" value="Helix-hairpin-Helix base-excision DNA repair enzymes (C-terminal)"/>
    <property type="match status" value="1"/>
</dbReference>
<evidence type="ECO:0000256" key="14">
    <source>
        <dbReference type="HAMAP-Rule" id="MF_03183"/>
    </source>
</evidence>
<evidence type="ECO:0000256" key="5">
    <source>
        <dbReference type="ARBA" id="ARBA00022763"/>
    </source>
</evidence>
<keyword evidence="9" id="KW-0411">Iron-sulfur</keyword>
<dbReference type="Pfam" id="PF00730">
    <property type="entry name" value="HhH-GPD"/>
    <property type="match status" value="1"/>
</dbReference>
<dbReference type="FunFam" id="1.10.1670.10:FF:000003">
    <property type="entry name" value="Endonuclease III homolog"/>
    <property type="match status" value="1"/>
</dbReference>
<dbReference type="Proteomes" id="UP000829291">
    <property type="component" value="Chromosome 2"/>
</dbReference>
<dbReference type="KEGG" id="nlo:107216573"/>
<keyword evidence="4" id="KW-0479">Metal-binding</keyword>
<dbReference type="SMART" id="SM00525">
    <property type="entry name" value="FES"/>
    <property type="match status" value="1"/>
</dbReference>
<comment type="subcellular location">
    <subcellularLocation>
        <location evidence="14">Nucleus</location>
    </subcellularLocation>
    <subcellularLocation>
        <location evidence="14">Mitochondrion</location>
    </subcellularLocation>
</comment>
<evidence type="ECO:0000256" key="1">
    <source>
        <dbReference type="ARBA" id="ARBA00001966"/>
    </source>
</evidence>
<accession>A0A6J0B558</accession>
<dbReference type="InterPro" id="IPR000445">
    <property type="entry name" value="HhH_motif"/>
</dbReference>
<keyword evidence="3" id="KW-0004">4Fe-4S</keyword>
<name>A0A6J0B558_NEOLC</name>
<keyword evidence="14" id="KW-0539">Nucleus</keyword>
<evidence type="ECO:0000256" key="13">
    <source>
        <dbReference type="ARBA" id="ARBA00044632"/>
    </source>
</evidence>
<evidence type="ECO:0000256" key="4">
    <source>
        <dbReference type="ARBA" id="ARBA00022723"/>
    </source>
</evidence>
<evidence type="ECO:0000256" key="11">
    <source>
        <dbReference type="ARBA" id="ARBA00023239"/>
    </source>
</evidence>
<dbReference type="OrthoDB" id="2099276at2759"/>
<dbReference type="GO" id="GO:0140078">
    <property type="term" value="F:class I DNA-(apurinic or apyrimidinic site) endonuclease activity"/>
    <property type="evidence" value="ECO:0007669"/>
    <property type="project" value="UniProtKB-EC"/>
</dbReference>
<comment type="catalytic activity">
    <reaction evidence="13 14">
        <text>2'-deoxyribonucleotide-(2'-deoxyribose 5'-phosphate)-2'-deoxyribonucleotide-DNA = a 3'-end 2'-deoxyribonucleotide-(2,3-dehydro-2,3-deoxyribose 5'-phosphate)-DNA + a 5'-end 5'-phospho-2'-deoxyribonucleoside-DNA + H(+)</text>
        <dbReference type="Rhea" id="RHEA:66592"/>
        <dbReference type="Rhea" id="RHEA-COMP:13180"/>
        <dbReference type="Rhea" id="RHEA-COMP:16897"/>
        <dbReference type="Rhea" id="RHEA-COMP:17067"/>
        <dbReference type="ChEBI" id="CHEBI:15378"/>
        <dbReference type="ChEBI" id="CHEBI:136412"/>
        <dbReference type="ChEBI" id="CHEBI:157695"/>
        <dbReference type="ChEBI" id="CHEBI:167181"/>
        <dbReference type="EC" id="4.2.99.18"/>
    </reaction>
</comment>
<dbReference type="EC" id="4.2.99.18" evidence="14"/>
<feature type="domain" description="HhH-GPD" evidence="16">
    <location>
        <begin position="137"/>
        <end position="287"/>
    </location>
</feature>
<dbReference type="SUPFAM" id="SSF48150">
    <property type="entry name" value="DNA-glycosylase"/>
    <property type="match status" value="1"/>
</dbReference>
<evidence type="ECO:0000256" key="3">
    <source>
        <dbReference type="ARBA" id="ARBA00022485"/>
    </source>
</evidence>
<dbReference type="GO" id="GO:0000703">
    <property type="term" value="F:oxidized pyrimidine nucleobase lesion DNA N-glycosylase activity"/>
    <property type="evidence" value="ECO:0007669"/>
    <property type="project" value="UniProtKB-UniRule"/>
</dbReference>
<protein>
    <recommendedName>
        <fullName evidence="14">Endonuclease III homolog</fullName>
        <ecNumber evidence="14">3.2.2.-</ecNumber>
        <ecNumber evidence="14">4.2.99.18</ecNumber>
    </recommendedName>
    <alternativeName>
        <fullName evidence="14">Bifunctional DNA N-glycosylase/DNA-(apurinic or apyrimidinic site) lyase</fullName>
        <shortName evidence="14">DNA glycosylase/AP lyase</shortName>
    </alternativeName>
</protein>
<dbReference type="PANTHER" id="PTHR43286">
    <property type="entry name" value="ENDONUCLEASE III-LIKE PROTEIN 1"/>
    <property type="match status" value="1"/>
</dbReference>
<dbReference type="FunCoup" id="A0A6J0B558">
    <property type="interactions" value="1100"/>
</dbReference>
<keyword evidence="5 14" id="KW-0227">DNA damage</keyword>
<dbReference type="GO" id="GO:0006289">
    <property type="term" value="P:nucleotide-excision repair"/>
    <property type="evidence" value="ECO:0007669"/>
    <property type="project" value="TreeGrafter"/>
</dbReference>
<comment type="similarity">
    <text evidence="2 14">Belongs to the Nth/MutY family.</text>
</comment>
<dbReference type="GO" id="GO:0003677">
    <property type="term" value="F:DNA binding"/>
    <property type="evidence" value="ECO:0007669"/>
    <property type="project" value="UniProtKB-UniRule"/>
</dbReference>
<comment type="caution">
    <text evidence="14">Lacks conserved residue(s) required for the propagation of feature annotation.</text>
</comment>
<dbReference type="PROSITE" id="PS00764">
    <property type="entry name" value="ENDONUCLEASE_III_1"/>
    <property type="match status" value="1"/>
</dbReference>
<dbReference type="InterPro" id="IPR030841">
    <property type="entry name" value="NTH1"/>
</dbReference>
<dbReference type="GeneID" id="107216573"/>
<evidence type="ECO:0000256" key="9">
    <source>
        <dbReference type="ARBA" id="ARBA00023014"/>
    </source>
</evidence>
<dbReference type="Gene3D" id="1.10.340.30">
    <property type="entry name" value="Hypothetical protein, domain 2"/>
    <property type="match status" value="1"/>
</dbReference>
<evidence type="ECO:0000256" key="2">
    <source>
        <dbReference type="ARBA" id="ARBA00008343"/>
    </source>
</evidence>
<dbReference type="AlphaFoldDB" id="A0A6J0B558"/>
<dbReference type="CDD" id="cd00056">
    <property type="entry name" value="ENDO3c"/>
    <property type="match status" value="1"/>
</dbReference>
<organism evidence="18">
    <name type="scientific">Neodiprion lecontei</name>
    <name type="common">Redheaded pine sawfly</name>
    <dbReference type="NCBI Taxonomy" id="441921"/>
    <lineage>
        <taxon>Eukaryota</taxon>
        <taxon>Metazoa</taxon>
        <taxon>Ecdysozoa</taxon>
        <taxon>Arthropoda</taxon>
        <taxon>Hexapoda</taxon>
        <taxon>Insecta</taxon>
        <taxon>Pterygota</taxon>
        <taxon>Neoptera</taxon>
        <taxon>Endopterygota</taxon>
        <taxon>Hymenoptera</taxon>
        <taxon>Tenthredinoidea</taxon>
        <taxon>Diprionidae</taxon>
        <taxon>Diprioninae</taxon>
        <taxon>Neodiprion</taxon>
    </lineage>
</organism>
<keyword evidence="6 14" id="KW-0378">Hydrolase</keyword>
<comment type="cofactor">
    <cofactor evidence="1">
        <name>[4Fe-4S] cluster</name>
        <dbReference type="ChEBI" id="CHEBI:49883"/>
    </cofactor>
</comment>
<dbReference type="PANTHER" id="PTHR43286:SF1">
    <property type="entry name" value="ENDONUCLEASE III-LIKE PROTEIN 1"/>
    <property type="match status" value="1"/>
</dbReference>
<keyword evidence="14" id="KW-0496">Mitochondrion</keyword>
<dbReference type="HAMAP" id="MF_03183">
    <property type="entry name" value="Endonuclease_III_Nth"/>
    <property type="match status" value="1"/>
</dbReference>
<dbReference type="CTD" id="4913"/>
<reference evidence="18" key="1">
    <citation type="submission" date="2025-08" db="UniProtKB">
        <authorList>
            <consortium name="RefSeq"/>
        </authorList>
    </citation>
    <scope>IDENTIFICATION</scope>
    <source>
        <tissue evidence="18">Thorax and Abdomen</tissue>
    </source>
</reference>